<evidence type="ECO:0000259" key="1">
    <source>
        <dbReference type="PROSITE" id="PS50943"/>
    </source>
</evidence>
<dbReference type="EMBL" id="JANCLT010000004">
    <property type="protein sequence ID" value="MCP8968972.1"/>
    <property type="molecule type" value="Genomic_DNA"/>
</dbReference>
<dbReference type="SUPFAM" id="SSF47413">
    <property type="entry name" value="lambda repressor-like DNA-binding domains"/>
    <property type="match status" value="1"/>
</dbReference>
<dbReference type="InterPro" id="IPR001387">
    <property type="entry name" value="Cro/C1-type_HTH"/>
</dbReference>
<dbReference type="Proteomes" id="UP001156102">
    <property type="component" value="Unassembled WGS sequence"/>
</dbReference>
<dbReference type="InterPro" id="IPR010982">
    <property type="entry name" value="Lambda_DNA-bd_dom_sf"/>
</dbReference>
<dbReference type="PROSITE" id="PS50943">
    <property type="entry name" value="HTH_CROC1"/>
    <property type="match status" value="1"/>
</dbReference>
<gene>
    <name evidence="2" type="ORF">NK662_10525</name>
</gene>
<comment type="caution">
    <text evidence="2">The sequence shown here is derived from an EMBL/GenBank/DDBJ whole genome shotgun (WGS) entry which is preliminary data.</text>
</comment>
<dbReference type="AlphaFoldDB" id="A0AA41X574"/>
<keyword evidence="3" id="KW-1185">Reference proteome</keyword>
<dbReference type="SMART" id="SM00530">
    <property type="entry name" value="HTH_XRE"/>
    <property type="match status" value="1"/>
</dbReference>
<protein>
    <submittedName>
        <fullName evidence="2">Helix-turn-helix domain-containing protein</fullName>
    </submittedName>
</protein>
<dbReference type="Pfam" id="PF01381">
    <property type="entry name" value="HTH_3"/>
    <property type="match status" value="1"/>
</dbReference>
<dbReference type="RefSeq" id="WP_254758877.1">
    <property type="nucleotide sequence ID" value="NZ_JANCLT010000004.1"/>
</dbReference>
<name>A0AA41X574_9BACI</name>
<sequence length="152" mass="17530">MNRGEAIVQAAAKMKLVRTEGGYSQEKMAEILGLSKKTLVQIEKGRILPSWTTVIAVCALFPESETLQAAFGSDPLEVVQLLAREHVERRREKTMGGKVWWQEVARQGRFRLQRNVITQHYRVLDEGDYRWFSTFDQQEAEVKMLSFCEQLP</sequence>
<evidence type="ECO:0000313" key="2">
    <source>
        <dbReference type="EMBL" id="MCP8968972.1"/>
    </source>
</evidence>
<proteinExistence type="predicted"/>
<organism evidence="2 3">
    <name type="scientific">Ectobacillus ponti</name>
    <dbReference type="NCBI Taxonomy" id="2961894"/>
    <lineage>
        <taxon>Bacteria</taxon>
        <taxon>Bacillati</taxon>
        <taxon>Bacillota</taxon>
        <taxon>Bacilli</taxon>
        <taxon>Bacillales</taxon>
        <taxon>Bacillaceae</taxon>
        <taxon>Ectobacillus</taxon>
    </lineage>
</organism>
<reference evidence="2" key="1">
    <citation type="submission" date="2022-07" db="EMBL/GenBank/DDBJ databases">
        <authorList>
            <person name="Li W.-J."/>
            <person name="Deng Q.-Q."/>
        </authorList>
    </citation>
    <scope>NUCLEOTIDE SEQUENCE</scope>
    <source>
        <strain evidence="2">SYSU M60031</strain>
    </source>
</reference>
<dbReference type="GO" id="GO:0003677">
    <property type="term" value="F:DNA binding"/>
    <property type="evidence" value="ECO:0007669"/>
    <property type="project" value="InterPro"/>
</dbReference>
<dbReference type="Gene3D" id="1.10.260.40">
    <property type="entry name" value="lambda repressor-like DNA-binding domains"/>
    <property type="match status" value="1"/>
</dbReference>
<dbReference type="CDD" id="cd00093">
    <property type="entry name" value="HTH_XRE"/>
    <property type="match status" value="1"/>
</dbReference>
<feature type="domain" description="HTH cro/C1-type" evidence="1">
    <location>
        <begin position="14"/>
        <end position="68"/>
    </location>
</feature>
<evidence type="ECO:0000313" key="3">
    <source>
        <dbReference type="Proteomes" id="UP001156102"/>
    </source>
</evidence>
<accession>A0AA41X574</accession>